<feature type="transmembrane region" description="Helical" evidence="1">
    <location>
        <begin position="6"/>
        <end position="27"/>
    </location>
</feature>
<gene>
    <name evidence="2" type="ORF">DNHGIG_29180</name>
</gene>
<dbReference type="Pfam" id="PF14068">
    <property type="entry name" value="YuiB"/>
    <property type="match status" value="1"/>
</dbReference>
<dbReference type="RefSeq" id="WP_282200358.1">
    <property type="nucleotide sequence ID" value="NZ_BOQE01000001.1"/>
</dbReference>
<comment type="caution">
    <text evidence="2">The sequence shown here is derived from an EMBL/GenBank/DDBJ whole genome shotgun (WGS) entry which is preliminary data.</text>
</comment>
<dbReference type="Proteomes" id="UP001057291">
    <property type="component" value="Unassembled WGS sequence"/>
</dbReference>
<proteinExistence type="predicted"/>
<keyword evidence="1" id="KW-0812">Transmembrane</keyword>
<reference evidence="2" key="1">
    <citation type="journal article" date="2023" name="Int. J. Syst. Evol. Microbiol.">
        <title>Collibacillus ludicampi gen. nov., sp. nov., a new soil bacterium of the family Alicyclobacillaceae.</title>
        <authorList>
            <person name="Jojima T."/>
            <person name="Ioku Y."/>
            <person name="Fukuta Y."/>
            <person name="Shirasaka N."/>
            <person name="Matsumura Y."/>
            <person name="Mori M."/>
        </authorList>
    </citation>
    <scope>NUCLEOTIDE SEQUENCE</scope>
    <source>
        <strain evidence="2">TP075</strain>
    </source>
</reference>
<evidence type="ECO:0000313" key="2">
    <source>
        <dbReference type="EMBL" id="GIM47369.1"/>
    </source>
</evidence>
<name>A0AAV4LHS8_9BACL</name>
<keyword evidence="3" id="KW-1185">Reference proteome</keyword>
<organism evidence="2 3">
    <name type="scientific">Collibacillus ludicampi</name>
    <dbReference type="NCBI Taxonomy" id="2771369"/>
    <lineage>
        <taxon>Bacteria</taxon>
        <taxon>Bacillati</taxon>
        <taxon>Bacillota</taxon>
        <taxon>Bacilli</taxon>
        <taxon>Bacillales</taxon>
        <taxon>Alicyclobacillaceae</taxon>
        <taxon>Collibacillus</taxon>
    </lineage>
</organism>
<keyword evidence="1" id="KW-1133">Transmembrane helix</keyword>
<evidence type="ECO:0000256" key="1">
    <source>
        <dbReference type="SAM" id="Phobius"/>
    </source>
</evidence>
<feature type="transmembrane region" description="Helical" evidence="1">
    <location>
        <begin position="59"/>
        <end position="79"/>
    </location>
</feature>
<sequence>MIYQLIIAALLFLIVSFGIGFILNLLAKTWWVSLGAYMVLAGIVFFKTTNVSYPVAEILLYYVTPGIGAMAAGWSSYVLKRVGYTMFR</sequence>
<evidence type="ECO:0000313" key="3">
    <source>
        <dbReference type="Proteomes" id="UP001057291"/>
    </source>
</evidence>
<dbReference type="AlphaFoldDB" id="A0AAV4LHS8"/>
<protein>
    <submittedName>
        <fullName evidence="2">Uncharacterized protein</fullName>
    </submittedName>
</protein>
<keyword evidence="1" id="KW-0472">Membrane</keyword>
<dbReference type="EMBL" id="BOQE01000001">
    <property type="protein sequence ID" value="GIM47369.1"/>
    <property type="molecule type" value="Genomic_DNA"/>
</dbReference>
<accession>A0AAV4LHS8</accession>
<feature type="transmembrane region" description="Helical" evidence="1">
    <location>
        <begin position="34"/>
        <end position="53"/>
    </location>
</feature>
<dbReference type="InterPro" id="IPR025917">
    <property type="entry name" value="YuiB"/>
</dbReference>